<proteinExistence type="predicted"/>
<sequence>MPPHRSCGIHRQMLAHHAGTTPPPPDSLGASRRPITAVLPSAGYKFLIYPIVVLMGLYIWCILNIGVLVAWLYRCASEPKWDQLARIEAVDSIWGSSRPHGSGEWAHFEAVPVSGGGQLLLATFSDSNDVPRVKWYTTGGTDAGAERRSQNLRFGRLPLSSPQQESLLAALDLRDEVNSLNIMVRNPGDLKIQGALRIPADLRAWSLGPLLNFIGRHLSLHTLTIEPSTLHPASLFVTPVRRMIHISSLTAAVEYIPHLLPAISCCEEFTIIFPADARPNAYAQALAAIDDIHPIRTLTLSFRARRRAAPPAHAFPWYAKPDTYPEAHLGSITCLGLPECRIVNVEMLRWMARFPGLASVRLREPVGMISLKDLVQLVQDGLMQDASDRYPFDFSY</sequence>
<keyword evidence="1" id="KW-0472">Membrane</keyword>
<evidence type="ECO:0000256" key="1">
    <source>
        <dbReference type="SAM" id="Phobius"/>
    </source>
</evidence>
<keyword evidence="1" id="KW-0812">Transmembrane</keyword>
<protein>
    <submittedName>
        <fullName evidence="2">Uncharacterized protein</fullName>
    </submittedName>
</protein>
<comment type="caution">
    <text evidence="2">The sequence shown here is derived from an EMBL/GenBank/DDBJ whole genome shotgun (WGS) entry which is preliminary data.</text>
</comment>
<feature type="transmembrane region" description="Helical" evidence="1">
    <location>
        <begin position="47"/>
        <end position="73"/>
    </location>
</feature>
<evidence type="ECO:0000313" key="3">
    <source>
        <dbReference type="Proteomes" id="UP001215598"/>
    </source>
</evidence>
<dbReference type="Proteomes" id="UP001215598">
    <property type="component" value="Unassembled WGS sequence"/>
</dbReference>
<gene>
    <name evidence="2" type="ORF">B0H16DRAFT_1703302</name>
</gene>
<dbReference type="EMBL" id="JARKIB010000383">
    <property type="protein sequence ID" value="KAJ7711899.1"/>
    <property type="molecule type" value="Genomic_DNA"/>
</dbReference>
<reference evidence="2" key="1">
    <citation type="submission" date="2023-03" db="EMBL/GenBank/DDBJ databases">
        <title>Massive genome expansion in bonnet fungi (Mycena s.s.) driven by repeated elements and novel gene families across ecological guilds.</title>
        <authorList>
            <consortium name="Lawrence Berkeley National Laboratory"/>
            <person name="Harder C.B."/>
            <person name="Miyauchi S."/>
            <person name="Viragh M."/>
            <person name="Kuo A."/>
            <person name="Thoen E."/>
            <person name="Andreopoulos B."/>
            <person name="Lu D."/>
            <person name="Skrede I."/>
            <person name="Drula E."/>
            <person name="Henrissat B."/>
            <person name="Morin E."/>
            <person name="Kohler A."/>
            <person name="Barry K."/>
            <person name="LaButti K."/>
            <person name="Morin E."/>
            <person name="Salamov A."/>
            <person name="Lipzen A."/>
            <person name="Mereny Z."/>
            <person name="Hegedus B."/>
            <person name="Baldrian P."/>
            <person name="Stursova M."/>
            <person name="Weitz H."/>
            <person name="Taylor A."/>
            <person name="Grigoriev I.V."/>
            <person name="Nagy L.G."/>
            <person name="Martin F."/>
            <person name="Kauserud H."/>
        </authorList>
    </citation>
    <scope>NUCLEOTIDE SEQUENCE</scope>
    <source>
        <strain evidence="2">CBHHK182m</strain>
    </source>
</reference>
<name>A0AAD7H5C3_9AGAR</name>
<accession>A0AAD7H5C3</accession>
<keyword evidence="3" id="KW-1185">Reference proteome</keyword>
<dbReference type="AlphaFoldDB" id="A0AAD7H5C3"/>
<keyword evidence="1" id="KW-1133">Transmembrane helix</keyword>
<organism evidence="2 3">
    <name type="scientific">Mycena metata</name>
    <dbReference type="NCBI Taxonomy" id="1033252"/>
    <lineage>
        <taxon>Eukaryota</taxon>
        <taxon>Fungi</taxon>
        <taxon>Dikarya</taxon>
        <taxon>Basidiomycota</taxon>
        <taxon>Agaricomycotina</taxon>
        <taxon>Agaricomycetes</taxon>
        <taxon>Agaricomycetidae</taxon>
        <taxon>Agaricales</taxon>
        <taxon>Marasmiineae</taxon>
        <taxon>Mycenaceae</taxon>
        <taxon>Mycena</taxon>
    </lineage>
</organism>
<evidence type="ECO:0000313" key="2">
    <source>
        <dbReference type="EMBL" id="KAJ7711899.1"/>
    </source>
</evidence>